<dbReference type="Pfam" id="PF01208">
    <property type="entry name" value="URO-D"/>
    <property type="match status" value="1"/>
</dbReference>
<dbReference type="InterPro" id="IPR052024">
    <property type="entry name" value="Methanogen_methyltrans"/>
</dbReference>
<dbReference type="AlphaFoldDB" id="X1P5I8"/>
<evidence type="ECO:0000313" key="2">
    <source>
        <dbReference type="EMBL" id="GAI34300.1"/>
    </source>
</evidence>
<dbReference type="PANTHER" id="PTHR47099:SF1">
    <property type="entry name" value="METHYLCOBAMIDE:COM METHYLTRANSFERASE MTBA"/>
    <property type="match status" value="1"/>
</dbReference>
<dbReference type="Gene3D" id="3.20.20.210">
    <property type="match status" value="1"/>
</dbReference>
<sequence>MPGYLDFSIKSADDYEKFEFDDPRDDRRYNDIRQDLINMGDNFSELPSYMDAVKAYKEDFCLFGGVCEPNEVLTRARGMPGHFMDIMLSPGKLKAFAERATDFMIEIGRQQLERVAELTGMVIWGDVAYDKGMFYSPDIWRKLYFPCIERMYKEFKKYNVKIIYHGCGNAKEIYNDLIAAGIDCYNPLEVKSGLDVVKLKKEYGKRLAFWGGIDVRVLISGTKEDIKKEILHRLNAAKGGGYIIASDHSVAGNVP</sequence>
<feature type="domain" description="Uroporphyrinogen decarboxylase (URO-D)" evidence="1">
    <location>
        <begin position="38"/>
        <end position="255"/>
    </location>
</feature>
<dbReference type="SUPFAM" id="SSF51726">
    <property type="entry name" value="UROD/MetE-like"/>
    <property type="match status" value="1"/>
</dbReference>
<dbReference type="InterPro" id="IPR000257">
    <property type="entry name" value="Uroporphyrinogen_deCOase"/>
</dbReference>
<reference evidence="2" key="1">
    <citation type="journal article" date="2014" name="Front. Microbiol.">
        <title>High frequency of phylogenetically diverse reductive dehalogenase-homologous genes in deep subseafloor sedimentary metagenomes.</title>
        <authorList>
            <person name="Kawai M."/>
            <person name="Futagami T."/>
            <person name="Toyoda A."/>
            <person name="Takaki Y."/>
            <person name="Nishi S."/>
            <person name="Hori S."/>
            <person name="Arai W."/>
            <person name="Tsubouchi T."/>
            <person name="Morono Y."/>
            <person name="Uchiyama I."/>
            <person name="Ito T."/>
            <person name="Fujiyama A."/>
            <person name="Inagaki F."/>
            <person name="Takami H."/>
        </authorList>
    </citation>
    <scope>NUCLEOTIDE SEQUENCE</scope>
    <source>
        <strain evidence="2">Expedition CK06-06</strain>
    </source>
</reference>
<dbReference type="GO" id="GO:0004853">
    <property type="term" value="F:uroporphyrinogen decarboxylase activity"/>
    <property type="evidence" value="ECO:0007669"/>
    <property type="project" value="InterPro"/>
</dbReference>
<dbReference type="GO" id="GO:0006779">
    <property type="term" value="P:porphyrin-containing compound biosynthetic process"/>
    <property type="evidence" value="ECO:0007669"/>
    <property type="project" value="InterPro"/>
</dbReference>
<protein>
    <recommendedName>
        <fullName evidence="1">Uroporphyrinogen decarboxylase (URO-D) domain-containing protein</fullName>
    </recommendedName>
</protein>
<feature type="non-terminal residue" evidence="2">
    <location>
        <position position="255"/>
    </location>
</feature>
<organism evidence="2">
    <name type="scientific">marine sediment metagenome</name>
    <dbReference type="NCBI Taxonomy" id="412755"/>
    <lineage>
        <taxon>unclassified sequences</taxon>
        <taxon>metagenomes</taxon>
        <taxon>ecological metagenomes</taxon>
    </lineage>
</organism>
<proteinExistence type="predicted"/>
<evidence type="ECO:0000259" key="1">
    <source>
        <dbReference type="Pfam" id="PF01208"/>
    </source>
</evidence>
<name>X1P5I8_9ZZZZ</name>
<dbReference type="PANTHER" id="PTHR47099">
    <property type="entry name" value="METHYLCOBAMIDE:COM METHYLTRANSFERASE MTBA"/>
    <property type="match status" value="1"/>
</dbReference>
<dbReference type="EMBL" id="BARV01025843">
    <property type="protein sequence ID" value="GAI34300.1"/>
    <property type="molecule type" value="Genomic_DNA"/>
</dbReference>
<accession>X1P5I8</accession>
<gene>
    <name evidence="2" type="ORF">S06H3_41864</name>
</gene>
<dbReference type="InterPro" id="IPR038071">
    <property type="entry name" value="UROD/MetE-like_sf"/>
</dbReference>
<comment type="caution">
    <text evidence="2">The sequence shown here is derived from an EMBL/GenBank/DDBJ whole genome shotgun (WGS) entry which is preliminary data.</text>
</comment>